<evidence type="ECO:0000256" key="2">
    <source>
        <dbReference type="ARBA" id="ARBA00004496"/>
    </source>
</evidence>
<dbReference type="InterPro" id="IPR009080">
    <property type="entry name" value="tRNAsynth_Ia_anticodon-bd"/>
</dbReference>
<evidence type="ECO:0000313" key="18">
    <source>
        <dbReference type="EMBL" id="HIU61999.1"/>
    </source>
</evidence>
<feature type="short sequence motif" description="'KMSKS' region" evidence="15">
    <location>
        <begin position="601"/>
        <end position="605"/>
    </location>
</feature>
<name>A0A9D1SIS3_9FIRM</name>
<dbReference type="InterPro" id="IPR014729">
    <property type="entry name" value="Rossmann-like_a/b/a_fold"/>
</dbReference>
<keyword evidence="10 15" id="KW-0067">ATP-binding</keyword>
<gene>
    <name evidence="15" type="primary">ileS</name>
    <name evidence="18" type="ORF">IAB69_05075</name>
</gene>
<evidence type="ECO:0000256" key="1">
    <source>
        <dbReference type="ARBA" id="ARBA00001947"/>
    </source>
</evidence>
<comment type="function">
    <text evidence="13 15">Catalyzes the attachment of isoleucine to tRNA(Ile). As IleRS can inadvertently accommodate and process structurally similar amino acids such as valine, to avoid such errors it has two additional distinct tRNA(Ile)-dependent editing activities. One activity is designated as 'pretransfer' editing and involves the hydrolysis of activated Val-AMP. The other activity is designated 'posttransfer' editing and involves deacylation of mischarged Val-tRNA(Ile).</text>
</comment>
<accession>A0A9D1SIS3</accession>
<keyword evidence="8 15" id="KW-0547">Nucleotide-binding</keyword>
<organism evidence="18 19">
    <name type="scientific">Candidatus Coproplasma excrementigallinarum</name>
    <dbReference type="NCBI Taxonomy" id="2840747"/>
    <lineage>
        <taxon>Bacteria</taxon>
        <taxon>Bacillati</taxon>
        <taxon>Bacillota</taxon>
        <taxon>Clostridia</taxon>
        <taxon>Eubacteriales</taxon>
        <taxon>Candidatus Coproplasma</taxon>
    </lineage>
</organism>
<evidence type="ECO:0000256" key="3">
    <source>
        <dbReference type="ARBA" id="ARBA00007078"/>
    </source>
</evidence>
<keyword evidence="9 15" id="KW-0862">Zinc</keyword>
<evidence type="ECO:0000256" key="4">
    <source>
        <dbReference type="ARBA" id="ARBA00011245"/>
    </source>
</evidence>
<dbReference type="SUPFAM" id="SSF47323">
    <property type="entry name" value="Anticodon-binding domain of a subclass of class I aminoacyl-tRNA synthetases"/>
    <property type="match status" value="1"/>
</dbReference>
<evidence type="ECO:0000256" key="10">
    <source>
        <dbReference type="ARBA" id="ARBA00022840"/>
    </source>
</evidence>
<evidence type="ECO:0000256" key="6">
    <source>
        <dbReference type="ARBA" id="ARBA00022598"/>
    </source>
</evidence>
<proteinExistence type="inferred from homology"/>
<evidence type="ECO:0000256" key="5">
    <source>
        <dbReference type="ARBA" id="ARBA00022490"/>
    </source>
</evidence>
<keyword evidence="5 15" id="KW-0963">Cytoplasm</keyword>
<dbReference type="InterPro" id="IPR023586">
    <property type="entry name" value="Ile-tRNA-ligase_type2"/>
</dbReference>
<sequence>MYKKVDTTLNFPAREQEVIDFWNKNDIFKKSVEQNEGAEEFSFYDGPPTANGKPHIGHILTRVMKDLIPRYQTMKGKHVLRKAGWDTHGLPVELEVEKMLGMDGKQDIEKYGIEPFIKQCKQSVWKYKSEWERMSERVGYWADMENPYVTYDDNYIESEWWALKTMHEKGLLYKGHKIVPYCPRCGTALSSHEVAQGYKLVKENSVVARFKVKGEEGRYILAWTTTPWTLPSNVALCMNPDELYVEIETDGVRYILAKALVGNFFEEYKIIAEKRGKEWEGLEYEPLFPETVAEVKRLSPANAPLKAHYIVCDGYVTMADGTGVVHIAPAFGEDDYKVGKRYNLPVVQLVNERGCFDERFPKLSGLFAKKADKIIIEMLEEQGSLFKVVPFEHDYPHCWRCDTPLLYYARSSWFIEVTKVKEQIKAANRSVNWMPETIKEGRMGNFLENVIDWGLSRDRYWGTPLPVWVCPDCGAIEVMGSKKELKEKCGLAPDAQIELHRPYLDNLTCTCPKCGGKMKRTPEVIDCWFDSGSMPFAQYHYPFENADLFKETFPADFISEAVDQTRGWFYTLLVINTILFGVSPFKNCIVLGHVNDKNGIKMSKHKGNVVDPWSVLDKQGADAVRWYFYTSSAPWLPSRFYEEAVSEAQRKYLGTLWNTYAFFTLYAEIDKYEPSKYSLKDCKLSLMDKWILSKLNSLVKLVDEHLARYEITDSSRAIQDFADILSNWYVRRCRERYWGSDMTEDKAAAYTTLYTVLVTLAKVTAPYTPFVAEMMYRNLVPQFFKDAPESVHLCRFPEADESFIDEELERAMEGVTLIVVNGRSARNAGNLKNRQPLAEMVVVSEKPLTLSKEEKSIVLEELNVKKMTVATDASLYIKHKLKPQLKTLGPKYGKQLGAISKFIAACNPEEVLAGIRADGEYVIPDLGVSLKLEDLQVFSESANGYVAQSDKGITVALSTELTEELIEEGAEREIVSKIQNMRKEAGFEVTDRIGVWYIAEGRAAKVMQAAQFAKDVLADSVSPFPAPEGAFVKEQNINGEKVTIALLKK</sequence>
<dbReference type="GO" id="GO:0005524">
    <property type="term" value="F:ATP binding"/>
    <property type="evidence" value="ECO:0007669"/>
    <property type="project" value="UniProtKB-UniRule"/>
</dbReference>
<dbReference type="SUPFAM" id="SSF52374">
    <property type="entry name" value="Nucleotidylyl transferase"/>
    <property type="match status" value="1"/>
</dbReference>
<reference evidence="18" key="1">
    <citation type="submission" date="2020-10" db="EMBL/GenBank/DDBJ databases">
        <authorList>
            <person name="Gilroy R."/>
        </authorList>
    </citation>
    <scope>NUCLEOTIDE SEQUENCE</scope>
    <source>
        <strain evidence="18">CHK195-12923</strain>
    </source>
</reference>
<dbReference type="InterPro" id="IPR009008">
    <property type="entry name" value="Val/Leu/Ile-tRNA-synth_edit"/>
</dbReference>
<dbReference type="InterPro" id="IPR002300">
    <property type="entry name" value="aa-tRNA-synth_Ia"/>
</dbReference>
<comment type="subcellular location">
    <subcellularLocation>
        <location evidence="2 15">Cytoplasm</location>
    </subcellularLocation>
</comment>
<evidence type="ECO:0000256" key="8">
    <source>
        <dbReference type="ARBA" id="ARBA00022741"/>
    </source>
</evidence>
<feature type="domain" description="Methionyl/Valyl/Leucyl/Isoleucyl-tRNA synthetase anticodon-binding" evidence="17">
    <location>
        <begin position="688"/>
        <end position="838"/>
    </location>
</feature>
<keyword evidence="11 15" id="KW-0648">Protein biosynthesis</keyword>
<dbReference type="AlphaFoldDB" id="A0A9D1SIS3"/>
<evidence type="ECO:0000256" key="13">
    <source>
        <dbReference type="ARBA" id="ARBA00025217"/>
    </source>
</evidence>
<dbReference type="HAMAP" id="MF_02003">
    <property type="entry name" value="Ile_tRNA_synth_type2"/>
    <property type="match status" value="1"/>
</dbReference>
<dbReference type="GO" id="GO:0008270">
    <property type="term" value="F:zinc ion binding"/>
    <property type="evidence" value="ECO:0007669"/>
    <property type="project" value="UniProtKB-UniRule"/>
</dbReference>
<evidence type="ECO:0000256" key="7">
    <source>
        <dbReference type="ARBA" id="ARBA00022723"/>
    </source>
</evidence>
<dbReference type="SUPFAM" id="SSF50677">
    <property type="entry name" value="ValRS/IleRS/LeuRS editing domain"/>
    <property type="match status" value="1"/>
</dbReference>
<dbReference type="PANTHER" id="PTHR42780:SF1">
    <property type="entry name" value="ISOLEUCINE--TRNA LIGASE, CYTOPLASMIC"/>
    <property type="match status" value="1"/>
</dbReference>
<dbReference type="Proteomes" id="UP000824110">
    <property type="component" value="Unassembled WGS sequence"/>
</dbReference>
<evidence type="ECO:0000256" key="9">
    <source>
        <dbReference type="ARBA" id="ARBA00022833"/>
    </source>
</evidence>
<dbReference type="Gene3D" id="3.40.50.620">
    <property type="entry name" value="HUPs"/>
    <property type="match status" value="2"/>
</dbReference>
<dbReference type="InterPro" id="IPR002301">
    <property type="entry name" value="Ile-tRNA-ligase"/>
</dbReference>
<evidence type="ECO:0000256" key="12">
    <source>
        <dbReference type="ARBA" id="ARBA00023146"/>
    </source>
</evidence>
<dbReference type="PRINTS" id="PR00984">
    <property type="entry name" value="TRNASYNTHILE"/>
</dbReference>
<evidence type="ECO:0000256" key="14">
    <source>
        <dbReference type="ARBA" id="ARBA00048359"/>
    </source>
</evidence>
<evidence type="ECO:0000313" key="19">
    <source>
        <dbReference type="Proteomes" id="UP000824110"/>
    </source>
</evidence>
<dbReference type="GO" id="GO:0000049">
    <property type="term" value="F:tRNA binding"/>
    <property type="evidence" value="ECO:0007669"/>
    <property type="project" value="InterPro"/>
</dbReference>
<comment type="cofactor">
    <cofactor evidence="1 15">
        <name>Zn(2+)</name>
        <dbReference type="ChEBI" id="CHEBI:29105"/>
    </cofactor>
</comment>
<dbReference type="Pfam" id="PF08264">
    <property type="entry name" value="Anticodon_1"/>
    <property type="match status" value="1"/>
</dbReference>
<dbReference type="EC" id="6.1.1.5" evidence="15"/>
<dbReference type="Pfam" id="PF19302">
    <property type="entry name" value="DUF5915"/>
    <property type="match status" value="1"/>
</dbReference>
<evidence type="ECO:0000259" key="17">
    <source>
        <dbReference type="Pfam" id="PF08264"/>
    </source>
</evidence>
<dbReference type="InterPro" id="IPR001412">
    <property type="entry name" value="aa-tRNA-synth_I_CS"/>
</dbReference>
<feature type="domain" description="Aminoacyl-tRNA synthetase class Ia" evidence="16">
    <location>
        <begin position="18"/>
        <end position="632"/>
    </location>
</feature>
<comment type="domain">
    <text evidence="15">IleRS has two distinct active sites: one for aminoacylation and one for editing. The misactivated valine is translocated from the active site to the editing site, which sterically excludes the correctly activated isoleucine. The single editing site contains two valyl binding pockets, one specific for each substrate (Val-AMP or Val-tRNA(Ile)).</text>
</comment>
<evidence type="ECO:0000256" key="15">
    <source>
        <dbReference type="HAMAP-Rule" id="MF_02003"/>
    </source>
</evidence>
<dbReference type="InterPro" id="IPR013155">
    <property type="entry name" value="M/V/L/I-tRNA-synth_anticd-bd"/>
</dbReference>
<dbReference type="Gene3D" id="1.10.730.10">
    <property type="entry name" value="Isoleucyl-tRNA Synthetase, Domain 1"/>
    <property type="match status" value="1"/>
</dbReference>
<dbReference type="PANTHER" id="PTHR42780">
    <property type="entry name" value="SOLEUCYL-TRNA SYNTHETASE"/>
    <property type="match status" value="1"/>
</dbReference>
<comment type="catalytic activity">
    <reaction evidence="14 15">
        <text>tRNA(Ile) + L-isoleucine + ATP = L-isoleucyl-tRNA(Ile) + AMP + diphosphate</text>
        <dbReference type="Rhea" id="RHEA:11060"/>
        <dbReference type="Rhea" id="RHEA-COMP:9666"/>
        <dbReference type="Rhea" id="RHEA-COMP:9695"/>
        <dbReference type="ChEBI" id="CHEBI:30616"/>
        <dbReference type="ChEBI" id="CHEBI:33019"/>
        <dbReference type="ChEBI" id="CHEBI:58045"/>
        <dbReference type="ChEBI" id="CHEBI:78442"/>
        <dbReference type="ChEBI" id="CHEBI:78528"/>
        <dbReference type="ChEBI" id="CHEBI:456215"/>
        <dbReference type="EC" id="6.1.1.5"/>
    </reaction>
</comment>
<keyword evidence="12 15" id="KW-0030">Aminoacyl-tRNA synthetase</keyword>
<dbReference type="CDD" id="cd07961">
    <property type="entry name" value="Anticodon_Ia_Ile_ABEc"/>
    <property type="match status" value="1"/>
</dbReference>
<dbReference type="EMBL" id="DVNE01000048">
    <property type="protein sequence ID" value="HIU61999.1"/>
    <property type="molecule type" value="Genomic_DNA"/>
</dbReference>
<dbReference type="NCBIfam" id="TIGR00392">
    <property type="entry name" value="ileS"/>
    <property type="match status" value="1"/>
</dbReference>
<keyword evidence="7 15" id="KW-0479">Metal-binding</keyword>
<dbReference type="Pfam" id="PF00133">
    <property type="entry name" value="tRNA-synt_1"/>
    <property type="match status" value="1"/>
</dbReference>
<dbReference type="PROSITE" id="PS00178">
    <property type="entry name" value="AA_TRNA_LIGASE_I"/>
    <property type="match status" value="1"/>
</dbReference>
<evidence type="ECO:0000256" key="11">
    <source>
        <dbReference type="ARBA" id="ARBA00022917"/>
    </source>
</evidence>
<dbReference type="CDD" id="cd00818">
    <property type="entry name" value="IleRS_core"/>
    <property type="match status" value="1"/>
</dbReference>
<dbReference type="InterPro" id="IPR033709">
    <property type="entry name" value="Anticodon_Ile_ABEc"/>
</dbReference>
<dbReference type="GO" id="GO:0006428">
    <property type="term" value="P:isoleucyl-tRNA aminoacylation"/>
    <property type="evidence" value="ECO:0007669"/>
    <property type="project" value="UniProtKB-UniRule"/>
</dbReference>
<feature type="short sequence motif" description="'HIGH' region" evidence="15">
    <location>
        <begin position="48"/>
        <end position="58"/>
    </location>
</feature>
<dbReference type="FunFam" id="3.40.50.620:FF:000063">
    <property type="entry name" value="Isoleucine--tRNA ligase"/>
    <property type="match status" value="1"/>
</dbReference>
<comment type="similarity">
    <text evidence="3 15">Belongs to the class-I aminoacyl-tRNA synthetase family. IleS type 2 subfamily.</text>
</comment>
<protein>
    <recommendedName>
        <fullName evidence="15">Isoleucine--tRNA ligase</fullName>
        <ecNumber evidence="15">6.1.1.5</ecNumber>
    </recommendedName>
    <alternativeName>
        <fullName evidence="15">Isoleucyl-tRNA synthetase</fullName>
        <shortName evidence="15">IleRS</shortName>
    </alternativeName>
</protein>
<feature type="binding site" evidence="15">
    <location>
        <position position="604"/>
    </location>
    <ligand>
        <name>ATP</name>
        <dbReference type="ChEBI" id="CHEBI:30616"/>
    </ligand>
</feature>
<comment type="subunit">
    <text evidence="4 15">Monomer.</text>
</comment>
<dbReference type="GO" id="GO:0002161">
    <property type="term" value="F:aminoacyl-tRNA deacylase activity"/>
    <property type="evidence" value="ECO:0007669"/>
    <property type="project" value="InterPro"/>
</dbReference>
<evidence type="ECO:0000259" key="16">
    <source>
        <dbReference type="Pfam" id="PF00133"/>
    </source>
</evidence>
<reference evidence="18" key="2">
    <citation type="journal article" date="2021" name="PeerJ">
        <title>Extensive microbial diversity within the chicken gut microbiome revealed by metagenomics and culture.</title>
        <authorList>
            <person name="Gilroy R."/>
            <person name="Ravi A."/>
            <person name="Getino M."/>
            <person name="Pursley I."/>
            <person name="Horton D.L."/>
            <person name="Alikhan N.F."/>
            <person name="Baker D."/>
            <person name="Gharbi K."/>
            <person name="Hall N."/>
            <person name="Watson M."/>
            <person name="Adriaenssens E.M."/>
            <person name="Foster-Nyarko E."/>
            <person name="Jarju S."/>
            <person name="Secka A."/>
            <person name="Antonio M."/>
            <person name="Oren A."/>
            <person name="Chaudhuri R.R."/>
            <person name="La Ragione R."/>
            <person name="Hildebrand F."/>
            <person name="Pallen M.J."/>
        </authorList>
    </citation>
    <scope>NUCLEOTIDE SEQUENCE</scope>
    <source>
        <strain evidence="18">CHK195-12923</strain>
    </source>
</reference>
<dbReference type="GO" id="GO:0005737">
    <property type="term" value="C:cytoplasm"/>
    <property type="evidence" value="ECO:0007669"/>
    <property type="project" value="UniProtKB-SubCell"/>
</dbReference>
<dbReference type="GO" id="GO:0004822">
    <property type="term" value="F:isoleucine-tRNA ligase activity"/>
    <property type="evidence" value="ECO:0007669"/>
    <property type="project" value="UniProtKB-UniRule"/>
</dbReference>
<comment type="caution">
    <text evidence="18">The sequence shown here is derived from an EMBL/GenBank/DDBJ whole genome shotgun (WGS) entry which is preliminary data.</text>
</comment>
<keyword evidence="6 15" id="KW-0436">Ligase</keyword>
<dbReference type="FunFam" id="3.40.50.620:FF:000075">
    <property type="entry name" value="Isoleucine--tRNA ligase"/>
    <property type="match status" value="1"/>
</dbReference>